<evidence type="ECO:0000256" key="1">
    <source>
        <dbReference type="SAM" id="Coils"/>
    </source>
</evidence>
<evidence type="ECO:0000256" key="2">
    <source>
        <dbReference type="SAM" id="Phobius"/>
    </source>
</evidence>
<dbReference type="RefSeq" id="WP_086435301.1">
    <property type="nucleotide sequence ID" value="NZ_FXWH01000003.1"/>
</dbReference>
<evidence type="ECO:0000313" key="3">
    <source>
        <dbReference type="EMBL" id="SMQ80403.1"/>
    </source>
</evidence>
<keyword evidence="2" id="KW-0472">Membrane</keyword>
<dbReference type="NCBIfam" id="TIGR03545">
    <property type="entry name" value="TIGR03545 family protein"/>
    <property type="match status" value="1"/>
</dbReference>
<protein>
    <submittedName>
        <fullName evidence="3">TIGR03545 family protein</fullName>
    </submittedName>
</protein>
<name>A0A1Y6FX73_9GAMM</name>
<organism evidence="3 4">
    <name type="scientific">Pseudidiomarina planktonica</name>
    <dbReference type="NCBI Taxonomy" id="1323738"/>
    <lineage>
        <taxon>Bacteria</taxon>
        <taxon>Pseudomonadati</taxon>
        <taxon>Pseudomonadota</taxon>
        <taxon>Gammaproteobacteria</taxon>
        <taxon>Alteromonadales</taxon>
        <taxon>Idiomarinaceae</taxon>
        <taxon>Pseudidiomarina</taxon>
    </lineage>
</organism>
<sequence length="590" mass="65143">MTKQLRQSTIRWPGVGAFFIIIGLLVGFSFLLLDTIIKWTLESSLGTLNRAEVNIASVEHGWVPLSLTVSGVQVTDPAQPENNRVVVGELRGDLDLGELLVGRVIFDQVNATGIRVNQPRQSPGEVYTKLSKDEVSKAAGERWEALKMELPSMDEVMAQVELQTDTVIERAKSNLDEQKQQLKQTREALPSSEQLAEYETKVKELLEGDIESATELAERREQLEELKAKFRADRDSVKAFKTQVETAKNVVQSDISALRKAPEEDLAKIKSFMSFDATGLENITALIFGEQIRSWSKYVLLAYEQLAPMMQRADDTAEEGPLRSEGVWFTFMEANAPPEFLVRNAVTEFAFGETILDVNWQNITHQHTQLGQPTTFQARADNSAIWDSFNLTGEMALKDNGFDARQQWQLKGAKLNDIGLSDRAEFMATMAATLLDSEGSVAVRNGLLDGDASVRLAELKINASGDSRWAELLSQALGKLNRLDIRTEIGGELTAPTLSLNSDLDRQLGDALRSTATDAAQTKLAKLQQDLTAQVNAVIAEQSPELAGLVDLEGLASSKDAKLEDLLKSQLEDKLKDKLKDRLLKKIGGG</sequence>
<feature type="transmembrane region" description="Helical" evidence="2">
    <location>
        <begin position="12"/>
        <end position="33"/>
    </location>
</feature>
<dbReference type="InterPro" id="IPR019934">
    <property type="entry name" value="CHP03545"/>
</dbReference>
<dbReference type="OrthoDB" id="5752177at2"/>
<proteinExistence type="predicted"/>
<feature type="coiled-coil region" evidence="1">
    <location>
        <begin position="168"/>
        <end position="233"/>
    </location>
</feature>
<dbReference type="AlphaFoldDB" id="A0A1Y6FX73"/>
<keyword evidence="4" id="KW-1185">Reference proteome</keyword>
<gene>
    <name evidence="3" type="ORF">SAMN06297229_2165</name>
</gene>
<accession>A0A1Y6FX73</accession>
<keyword evidence="1" id="KW-0175">Coiled coil</keyword>
<reference evidence="4" key="1">
    <citation type="submission" date="2017-04" db="EMBL/GenBank/DDBJ databases">
        <authorList>
            <person name="Varghese N."/>
            <person name="Submissions S."/>
        </authorList>
    </citation>
    <scope>NUCLEOTIDE SEQUENCE [LARGE SCALE GENOMIC DNA]</scope>
</reference>
<dbReference type="Proteomes" id="UP000194450">
    <property type="component" value="Unassembled WGS sequence"/>
</dbReference>
<keyword evidence="2" id="KW-0812">Transmembrane</keyword>
<dbReference type="EMBL" id="FXWH01000003">
    <property type="protein sequence ID" value="SMQ80403.1"/>
    <property type="molecule type" value="Genomic_DNA"/>
</dbReference>
<evidence type="ECO:0000313" key="4">
    <source>
        <dbReference type="Proteomes" id="UP000194450"/>
    </source>
</evidence>
<keyword evidence="2" id="KW-1133">Transmembrane helix</keyword>